<dbReference type="SUPFAM" id="SSF101478">
    <property type="entry name" value="ADP-ribosylglycohydrolase"/>
    <property type="match status" value="1"/>
</dbReference>
<feature type="binding site" evidence="3">
    <location>
        <position position="294"/>
    </location>
    <ligand>
        <name>Mg(2+)</name>
        <dbReference type="ChEBI" id="CHEBI:18420"/>
        <label>1</label>
    </ligand>
</feature>
<protein>
    <submittedName>
        <fullName evidence="4">ADP-ribosylglycohydrolase</fullName>
    </submittedName>
</protein>
<dbReference type="InterPro" id="IPR005502">
    <property type="entry name" value="Ribosyl_crysJ1"/>
</dbReference>
<feature type="binding site" evidence="3">
    <location>
        <position position="66"/>
    </location>
    <ligand>
        <name>Mg(2+)</name>
        <dbReference type="ChEBI" id="CHEBI:18420"/>
        <label>1</label>
    </ligand>
</feature>
<keyword evidence="5" id="KW-1185">Reference proteome</keyword>
<proteinExistence type="inferred from homology"/>
<dbReference type="Pfam" id="PF03747">
    <property type="entry name" value="ADP_ribosyl_GH"/>
    <property type="match status" value="1"/>
</dbReference>
<dbReference type="AlphaFoldDB" id="A0A841E5J7"/>
<dbReference type="GO" id="GO:0046872">
    <property type="term" value="F:metal ion binding"/>
    <property type="evidence" value="ECO:0007669"/>
    <property type="project" value="UniProtKB-KW"/>
</dbReference>
<dbReference type="EMBL" id="JACHLY010000001">
    <property type="protein sequence ID" value="MBB5999147.1"/>
    <property type="molecule type" value="Genomic_DNA"/>
</dbReference>
<name>A0A841E5J7_9ACTN</name>
<evidence type="ECO:0000256" key="1">
    <source>
        <dbReference type="ARBA" id="ARBA00010702"/>
    </source>
</evidence>
<comment type="caution">
    <text evidence="4">The sequence shown here is derived from an EMBL/GenBank/DDBJ whole genome shotgun (WGS) entry which is preliminary data.</text>
</comment>
<evidence type="ECO:0000256" key="2">
    <source>
        <dbReference type="ARBA" id="ARBA00022801"/>
    </source>
</evidence>
<feature type="binding site" evidence="3">
    <location>
        <position position="291"/>
    </location>
    <ligand>
        <name>Mg(2+)</name>
        <dbReference type="ChEBI" id="CHEBI:18420"/>
        <label>1</label>
    </ligand>
</feature>
<comment type="similarity">
    <text evidence="1">Belongs to the ADP-ribosylglycohydrolase family.</text>
</comment>
<gene>
    <name evidence="4" type="ORF">HNR25_002898</name>
</gene>
<dbReference type="RefSeq" id="WP_312862544.1">
    <property type="nucleotide sequence ID" value="NZ_BAABKT010000010.1"/>
</dbReference>
<keyword evidence="3" id="KW-0460">Magnesium</keyword>
<feature type="binding site" evidence="3">
    <location>
        <position position="293"/>
    </location>
    <ligand>
        <name>Mg(2+)</name>
        <dbReference type="ChEBI" id="CHEBI:18420"/>
        <label>1</label>
    </ligand>
</feature>
<evidence type="ECO:0000256" key="3">
    <source>
        <dbReference type="PIRSR" id="PIRSR605502-1"/>
    </source>
</evidence>
<evidence type="ECO:0000313" key="5">
    <source>
        <dbReference type="Proteomes" id="UP000578077"/>
    </source>
</evidence>
<feature type="binding site" evidence="3">
    <location>
        <position position="67"/>
    </location>
    <ligand>
        <name>Mg(2+)</name>
        <dbReference type="ChEBI" id="CHEBI:18420"/>
        <label>1</label>
    </ligand>
</feature>
<reference evidence="4 5" key="1">
    <citation type="submission" date="2020-08" db="EMBL/GenBank/DDBJ databases">
        <title>Sequencing the genomes of 1000 actinobacteria strains.</title>
        <authorList>
            <person name="Klenk H.-P."/>
        </authorList>
    </citation>
    <scope>NUCLEOTIDE SEQUENCE [LARGE SCALE GENOMIC DNA]</scope>
    <source>
        <strain evidence="4 5">DSM 44593</strain>
    </source>
</reference>
<organism evidence="4 5">
    <name type="scientific">Streptomonospora salina</name>
    <dbReference type="NCBI Taxonomy" id="104205"/>
    <lineage>
        <taxon>Bacteria</taxon>
        <taxon>Bacillati</taxon>
        <taxon>Actinomycetota</taxon>
        <taxon>Actinomycetes</taxon>
        <taxon>Streptosporangiales</taxon>
        <taxon>Nocardiopsidaceae</taxon>
        <taxon>Streptomonospora</taxon>
    </lineage>
</organism>
<dbReference type="PANTHER" id="PTHR16222:SF24">
    <property type="entry name" value="ADP-RIBOSYLHYDROLASE ARH3"/>
    <property type="match status" value="1"/>
</dbReference>
<dbReference type="GO" id="GO:0016787">
    <property type="term" value="F:hydrolase activity"/>
    <property type="evidence" value="ECO:0007669"/>
    <property type="project" value="UniProtKB-KW"/>
</dbReference>
<dbReference type="Gene3D" id="1.10.4080.10">
    <property type="entry name" value="ADP-ribosylation/Crystallin J1"/>
    <property type="match status" value="1"/>
</dbReference>
<dbReference type="InterPro" id="IPR050792">
    <property type="entry name" value="ADP-ribosylglycohydrolase"/>
</dbReference>
<keyword evidence="2 4" id="KW-0378">Hydrolase</keyword>
<feature type="binding site" evidence="3">
    <location>
        <position position="68"/>
    </location>
    <ligand>
        <name>Mg(2+)</name>
        <dbReference type="ChEBI" id="CHEBI:18420"/>
        <label>1</label>
    </ligand>
</feature>
<evidence type="ECO:0000313" key="4">
    <source>
        <dbReference type="EMBL" id="MBB5999147.1"/>
    </source>
</evidence>
<accession>A0A841E5J7</accession>
<keyword evidence="3" id="KW-0479">Metal-binding</keyword>
<sequence>MNDTPSEASSGIPAQERLDRAAGVLLGTACGDALGVPYEFAPRLRGDQTPEMAGGGLGPYRPGEYSDDTQMAACIARAFAEAASGSGPGGTGGAVLRGPVLDAVAENFLAWRFEGASDIGTQTRAILDAAASARGAPGAAEAMLAAARERYESGVLSAGNGSLMRTGPVGLCFLDDARRTADAARLVSSLTHADPLAEEACVLWCEGVRAAVAGGGFTGVRAGLDLLADDRAGYWAARLDEAEQAPPEAFAPNGFVVTALQAAWSAITTTEGGGPGHLVAALENAVRAGDDTDTVAAIAGALLGARWGAPAVPRRWRAAVHGWPDLAAPDLEDLGRRVAGLPASALSG</sequence>
<dbReference type="Proteomes" id="UP000578077">
    <property type="component" value="Unassembled WGS sequence"/>
</dbReference>
<dbReference type="InterPro" id="IPR036705">
    <property type="entry name" value="Ribosyl_crysJ1_sf"/>
</dbReference>
<dbReference type="PANTHER" id="PTHR16222">
    <property type="entry name" value="ADP-RIBOSYLGLYCOHYDROLASE"/>
    <property type="match status" value="1"/>
</dbReference>
<comment type="cofactor">
    <cofactor evidence="3">
        <name>Mg(2+)</name>
        <dbReference type="ChEBI" id="CHEBI:18420"/>
    </cofactor>
    <text evidence="3">Binds 2 magnesium ions per subunit.</text>
</comment>